<dbReference type="InterPro" id="IPR011055">
    <property type="entry name" value="Dup_hybrid_motif"/>
</dbReference>
<dbReference type="Gene3D" id="2.70.70.10">
    <property type="entry name" value="Glucose Permease (Domain IIA)"/>
    <property type="match status" value="1"/>
</dbReference>
<dbReference type="PANTHER" id="PTHR21666">
    <property type="entry name" value="PEPTIDASE-RELATED"/>
    <property type="match status" value="1"/>
</dbReference>
<evidence type="ECO:0000313" key="6">
    <source>
        <dbReference type="EMBL" id="MBL0389220.1"/>
    </source>
</evidence>
<keyword evidence="7" id="KW-1185">Reference proteome</keyword>
<reference evidence="6 7" key="1">
    <citation type="submission" date="2021-01" db="EMBL/GenBank/DDBJ databases">
        <title>Tumebacillus sp. strain ITR2 16S ribosomal RNA gene Genome sequencing and assembly.</title>
        <authorList>
            <person name="Kang M."/>
        </authorList>
    </citation>
    <scope>NUCLEOTIDE SEQUENCE [LARGE SCALE GENOMIC DNA]</scope>
    <source>
        <strain evidence="6 7">ITR2</strain>
    </source>
</reference>
<evidence type="ECO:0000256" key="2">
    <source>
        <dbReference type="SAM" id="Coils"/>
    </source>
</evidence>
<protein>
    <submittedName>
        <fullName evidence="6">Peptidoglycan DD-metalloendopeptidase family protein</fullName>
    </submittedName>
</protein>
<evidence type="ECO:0000259" key="4">
    <source>
        <dbReference type="Pfam" id="PF01551"/>
    </source>
</evidence>
<evidence type="ECO:0000259" key="5">
    <source>
        <dbReference type="Pfam" id="PF24568"/>
    </source>
</evidence>
<dbReference type="RefSeq" id="WP_201638219.1">
    <property type="nucleotide sequence ID" value="NZ_JAEQNB010000009.1"/>
</dbReference>
<evidence type="ECO:0000256" key="3">
    <source>
        <dbReference type="SAM" id="SignalP"/>
    </source>
</evidence>
<keyword evidence="2" id="KW-0175">Coiled coil</keyword>
<feature type="coiled-coil region" evidence="2">
    <location>
        <begin position="33"/>
        <end position="95"/>
    </location>
</feature>
<comment type="caution">
    <text evidence="6">The sequence shown here is derived from an EMBL/GenBank/DDBJ whole genome shotgun (WGS) entry which is preliminary data.</text>
</comment>
<sequence length="358" mass="38850">MKQKTQRKFLTGLLAALLLTGMIPNGAWADDSLDSAKQQADQLRDQQSQLTQQLQANQAEIDKLTADIQSAMQKSDDLQKQIVTTQAKLEEQKQKLKGRVKTMYEGGDVSFWSVLLDSTNFSDFLDRMQLLTMIVQQDNTIIEDYKATQAELQQQQADLSAQQELRKSKQAELNEMETKLQDQYQDVQSQIAVKDEEIADLEAAGVAAYQSYASSVQAGTIIPPTGGGTFAWPVPSSHTINSGYGMRSGGEFHKGIDIGAPVGTPITAVADGTVWQAGTASGFGHWIVILHDNGVMSVYGHMFSSGVYVSAGQRVQQGQVIGATGNDGESTGPHLHFAIANGVSGGRMNYINPMGYLQ</sequence>
<dbReference type="InterPro" id="IPR050570">
    <property type="entry name" value="Cell_wall_metabolism_enzyme"/>
</dbReference>
<accession>A0ABS1JG60</accession>
<proteinExistence type="predicted"/>
<keyword evidence="1 3" id="KW-0732">Signal</keyword>
<dbReference type="CDD" id="cd12797">
    <property type="entry name" value="M23_peptidase"/>
    <property type="match status" value="1"/>
</dbReference>
<dbReference type="Proteomes" id="UP000602284">
    <property type="component" value="Unassembled WGS sequence"/>
</dbReference>
<dbReference type="PROSITE" id="PS51318">
    <property type="entry name" value="TAT"/>
    <property type="match status" value="1"/>
</dbReference>
<feature type="coiled-coil region" evidence="2">
    <location>
        <begin position="142"/>
        <end position="204"/>
    </location>
</feature>
<feature type="chain" id="PRO_5045761224" evidence="3">
    <location>
        <begin position="30"/>
        <end position="358"/>
    </location>
</feature>
<evidence type="ECO:0000313" key="7">
    <source>
        <dbReference type="Proteomes" id="UP000602284"/>
    </source>
</evidence>
<dbReference type="SUPFAM" id="SSF51261">
    <property type="entry name" value="Duplicated hybrid motif"/>
    <property type="match status" value="1"/>
</dbReference>
<organism evidence="6 7">
    <name type="scientific">Tumebacillus amylolyticus</name>
    <dbReference type="NCBI Taxonomy" id="2801339"/>
    <lineage>
        <taxon>Bacteria</taxon>
        <taxon>Bacillati</taxon>
        <taxon>Bacillota</taxon>
        <taxon>Bacilli</taxon>
        <taxon>Bacillales</taxon>
        <taxon>Alicyclobacillaceae</taxon>
        <taxon>Tumebacillus</taxon>
    </lineage>
</organism>
<evidence type="ECO:0000256" key="1">
    <source>
        <dbReference type="ARBA" id="ARBA00022729"/>
    </source>
</evidence>
<dbReference type="Pfam" id="PF24568">
    <property type="entry name" value="CC_PcsB"/>
    <property type="match status" value="1"/>
</dbReference>
<dbReference type="Pfam" id="PF01551">
    <property type="entry name" value="Peptidase_M23"/>
    <property type="match status" value="1"/>
</dbReference>
<dbReference type="Gene3D" id="6.10.250.3150">
    <property type="match status" value="1"/>
</dbReference>
<feature type="domain" description="M23ase beta-sheet core" evidence="4">
    <location>
        <begin position="252"/>
        <end position="341"/>
    </location>
</feature>
<dbReference type="InterPro" id="IPR006311">
    <property type="entry name" value="TAT_signal"/>
</dbReference>
<dbReference type="EMBL" id="JAEQNB010000009">
    <property type="protein sequence ID" value="MBL0389220.1"/>
    <property type="molecule type" value="Genomic_DNA"/>
</dbReference>
<name>A0ABS1JG60_9BACL</name>
<feature type="domain" description="Peptidoglycan hydrolase PcsB coiled-coil" evidence="5">
    <location>
        <begin position="83"/>
        <end position="154"/>
    </location>
</feature>
<feature type="signal peptide" evidence="3">
    <location>
        <begin position="1"/>
        <end position="29"/>
    </location>
</feature>
<dbReference type="InterPro" id="IPR057309">
    <property type="entry name" value="PcsB_CC"/>
</dbReference>
<gene>
    <name evidence="6" type="ORF">JJB07_21745</name>
</gene>
<dbReference type="PANTHER" id="PTHR21666:SF270">
    <property type="entry name" value="MUREIN HYDROLASE ACTIVATOR ENVC"/>
    <property type="match status" value="1"/>
</dbReference>
<dbReference type="InterPro" id="IPR016047">
    <property type="entry name" value="M23ase_b-sheet_dom"/>
</dbReference>